<dbReference type="InterPro" id="IPR036390">
    <property type="entry name" value="WH_DNA-bd_sf"/>
</dbReference>
<evidence type="ECO:0000256" key="3">
    <source>
        <dbReference type="ARBA" id="ARBA00022490"/>
    </source>
</evidence>
<dbReference type="InterPro" id="IPR015190">
    <property type="entry name" value="Elong_fac_SelB-wing-hlx_typ-2"/>
</dbReference>
<dbReference type="PROSITE" id="PS00301">
    <property type="entry name" value="G_TR_1"/>
    <property type="match status" value="1"/>
</dbReference>
<dbReference type="Pfam" id="PF09106">
    <property type="entry name" value="WHD_2nd_SelB"/>
    <property type="match status" value="1"/>
</dbReference>
<dbReference type="InterPro" id="IPR009001">
    <property type="entry name" value="Transl_elong_EF1A/Init_IF2_C"/>
</dbReference>
<dbReference type="Pfam" id="PF25461">
    <property type="entry name" value="Beta-barrel_SelB"/>
    <property type="match status" value="1"/>
</dbReference>
<dbReference type="CDD" id="cd15491">
    <property type="entry name" value="selB_III"/>
    <property type="match status" value="1"/>
</dbReference>
<dbReference type="SUPFAM" id="SSF46785">
    <property type="entry name" value="Winged helix' DNA-binding domain"/>
    <property type="match status" value="2"/>
</dbReference>
<evidence type="ECO:0000256" key="5">
    <source>
        <dbReference type="ARBA" id="ARBA00022917"/>
    </source>
</evidence>
<dbReference type="Pfam" id="PF00009">
    <property type="entry name" value="GTP_EFTU"/>
    <property type="match status" value="1"/>
</dbReference>
<dbReference type="GO" id="GO:0005829">
    <property type="term" value="C:cytosol"/>
    <property type="evidence" value="ECO:0007669"/>
    <property type="project" value="TreeGrafter"/>
</dbReference>
<dbReference type="AlphaFoldDB" id="A0A537ILN2"/>
<dbReference type="EMBL" id="VBAP01000091">
    <property type="protein sequence ID" value="TMI72223.1"/>
    <property type="molecule type" value="Genomic_DNA"/>
</dbReference>
<dbReference type="SUPFAM" id="SSF50465">
    <property type="entry name" value="EF-Tu/eEF-1alpha/eIF2-gamma C-terminal domain"/>
    <property type="match status" value="1"/>
</dbReference>
<dbReference type="GO" id="GO:0003723">
    <property type="term" value="F:RNA binding"/>
    <property type="evidence" value="ECO:0007669"/>
    <property type="project" value="InterPro"/>
</dbReference>
<dbReference type="InterPro" id="IPR036388">
    <property type="entry name" value="WH-like_DNA-bd_sf"/>
</dbReference>
<dbReference type="NCBIfam" id="TIGR00231">
    <property type="entry name" value="small_GTP"/>
    <property type="match status" value="1"/>
</dbReference>
<feature type="domain" description="Tr-type G" evidence="9">
    <location>
        <begin position="2"/>
        <end position="175"/>
    </location>
</feature>
<dbReference type="Proteomes" id="UP000318834">
    <property type="component" value="Unassembled WGS sequence"/>
</dbReference>
<dbReference type="CDD" id="cd04171">
    <property type="entry name" value="SelB"/>
    <property type="match status" value="1"/>
</dbReference>
<dbReference type="GO" id="GO:0005525">
    <property type="term" value="F:GTP binding"/>
    <property type="evidence" value="ECO:0007669"/>
    <property type="project" value="UniProtKB-KW"/>
</dbReference>
<evidence type="ECO:0000313" key="10">
    <source>
        <dbReference type="EMBL" id="TMI72223.1"/>
    </source>
</evidence>
<dbReference type="Gene3D" id="3.40.50.300">
    <property type="entry name" value="P-loop containing nucleotide triphosphate hydrolases"/>
    <property type="match status" value="1"/>
</dbReference>
<name>A0A537ILN2_9BACT</name>
<dbReference type="PANTHER" id="PTHR43721">
    <property type="entry name" value="ELONGATION FACTOR TU-RELATED"/>
    <property type="match status" value="1"/>
</dbReference>
<dbReference type="InterPro" id="IPR004535">
    <property type="entry name" value="Transl_elong_SelB"/>
</dbReference>
<dbReference type="InterPro" id="IPR057335">
    <property type="entry name" value="Beta-barrel_SelB"/>
</dbReference>
<keyword evidence="3" id="KW-0963">Cytoplasm</keyword>
<dbReference type="InterPro" id="IPR005225">
    <property type="entry name" value="Small_GTP-bd"/>
</dbReference>
<dbReference type="SUPFAM" id="SSF52540">
    <property type="entry name" value="P-loop containing nucleoside triphosphate hydrolases"/>
    <property type="match status" value="1"/>
</dbReference>
<protein>
    <recommendedName>
        <fullName evidence="2">Selenocysteine-specific elongation factor</fullName>
    </recommendedName>
    <alternativeName>
        <fullName evidence="8">SelB translation factor</fullName>
    </alternativeName>
</protein>
<gene>
    <name evidence="10" type="primary">selB</name>
    <name evidence="10" type="ORF">E6H05_11400</name>
</gene>
<dbReference type="InterPro" id="IPR031157">
    <property type="entry name" value="G_TR_CS"/>
</dbReference>
<dbReference type="InterPro" id="IPR050055">
    <property type="entry name" value="EF-Tu_GTPase"/>
</dbReference>
<dbReference type="InterPro" id="IPR004161">
    <property type="entry name" value="EFTu-like_2"/>
</dbReference>
<dbReference type="Gene3D" id="1.10.10.2770">
    <property type="match status" value="1"/>
</dbReference>
<dbReference type="Pfam" id="PF09107">
    <property type="entry name" value="WHD_3rd_SelB"/>
    <property type="match status" value="1"/>
</dbReference>
<evidence type="ECO:0000259" key="9">
    <source>
        <dbReference type="PROSITE" id="PS51722"/>
    </source>
</evidence>
<dbReference type="InterPro" id="IPR000795">
    <property type="entry name" value="T_Tr_GTP-bd_dom"/>
</dbReference>
<dbReference type="GO" id="GO:0003924">
    <property type="term" value="F:GTPase activity"/>
    <property type="evidence" value="ECO:0007669"/>
    <property type="project" value="InterPro"/>
</dbReference>
<dbReference type="GO" id="GO:0001514">
    <property type="term" value="P:selenocysteine incorporation"/>
    <property type="evidence" value="ECO:0007669"/>
    <property type="project" value="InterPro"/>
</dbReference>
<evidence type="ECO:0000313" key="11">
    <source>
        <dbReference type="Proteomes" id="UP000318834"/>
    </source>
</evidence>
<evidence type="ECO:0000256" key="4">
    <source>
        <dbReference type="ARBA" id="ARBA00022741"/>
    </source>
</evidence>
<dbReference type="NCBIfam" id="TIGR00475">
    <property type="entry name" value="selB"/>
    <property type="match status" value="1"/>
</dbReference>
<dbReference type="GO" id="GO:0003746">
    <property type="term" value="F:translation elongation factor activity"/>
    <property type="evidence" value="ECO:0007669"/>
    <property type="project" value="UniProtKB-KW"/>
</dbReference>
<keyword evidence="5" id="KW-0648">Protein biosynthesis</keyword>
<dbReference type="PRINTS" id="PR00315">
    <property type="entry name" value="ELONGATNFCT"/>
</dbReference>
<sequence>MRNLFVVGTAGHIDHGKSALVKALTGIDPDRLEEEKRRGMTIDLGFAHFDLPSGRRAGIVDVPGHERLIKNMLAGATGIDLVLLVIAADEGVMPQTREHLDILRFLPVRAGIVVLNKIDLVEDPSWLALVKDDVRALVAGTFLESGPIVEVSAKTGKGIPALVQTMEQMLDGIPARQDDAPVRLPVDRAFTMAGFGTIVTGTLWSGRIAVGDTLEVLPQGKQVRVRGVQSHGESVAAGIAGSRVAANLAGIEKKEITRGNVVCAPGVFKPTNLMDVRIRLLADAPVLPHLTRIRLYLGSDEAIGRLSLLDRPRLDAGGSAVAQVRLETSIVAATGDPFVIRRFSPMITAGGGEVINAHPPRRRRGAASIAAIEQASVTGPHARVETAVLDAGRQGTGVEELAAIVSAGRTQVDEAVATLTAAGQIAVIRGHLFHRKTFDAVAGAIRREVDAFHNAQPWRVGIPKEDLKLKAFGSGDNRLYAHVLAEVVATGSVEETGEFVRRPGYAPVSSQQELTIREHIVHMLSEGRFAPPAREELAEGAGDGVAFDRMFRALRDEGTIIEIAPGIAFHRDVLEDIKAVVAAEIAAHGNITVAGLRDRLGTSRKYALTVLEYFDSIKVTRRIGDARVLIDRTVAAKKET</sequence>
<comment type="function">
    <text evidence="7">Translation factor necessary for the incorporation of selenocysteine into proteins. It probably replaces EF-Tu for the insertion of selenocysteine directed by the UGA codon. SelB binds GTP and GDP.</text>
</comment>
<proteinExistence type="predicted"/>
<dbReference type="Gene3D" id="2.40.30.10">
    <property type="entry name" value="Translation factors"/>
    <property type="match status" value="1"/>
</dbReference>
<accession>A0A537ILN2</accession>
<dbReference type="Gene3D" id="1.10.10.10">
    <property type="entry name" value="Winged helix-like DNA-binding domain superfamily/Winged helix DNA-binding domain"/>
    <property type="match status" value="1"/>
</dbReference>
<evidence type="ECO:0000256" key="2">
    <source>
        <dbReference type="ARBA" id="ARBA00015953"/>
    </source>
</evidence>
<evidence type="ECO:0000256" key="6">
    <source>
        <dbReference type="ARBA" id="ARBA00023134"/>
    </source>
</evidence>
<keyword evidence="6" id="KW-0342">GTP-binding</keyword>
<evidence type="ECO:0000256" key="8">
    <source>
        <dbReference type="ARBA" id="ARBA00031615"/>
    </source>
</evidence>
<organism evidence="10 11">
    <name type="scientific">Candidatus Segetimicrobium genomatis</name>
    <dbReference type="NCBI Taxonomy" id="2569760"/>
    <lineage>
        <taxon>Bacteria</taxon>
        <taxon>Bacillati</taxon>
        <taxon>Candidatus Sysuimicrobiota</taxon>
        <taxon>Candidatus Sysuimicrobiia</taxon>
        <taxon>Candidatus Sysuimicrobiales</taxon>
        <taxon>Candidatus Segetimicrobiaceae</taxon>
        <taxon>Candidatus Segetimicrobium</taxon>
    </lineage>
</organism>
<dbReference type="SUPFAM" id="SSF50447">
    <property type="entry name" value="Translation proteins"/>
    <property type="match status" value="1"/>
</dbReference>
<dbReference type="InterPro" id="IPR015191">
    <property type="entry name" value="SelB_WHD4"/>
</dbReference>
<dbReference type="InterPro" id="IPR027417">
    <property type="entry name" value="P-loop_NTPase"/>
</dbReference>
<reference evidence="10 11" key="1">
    <citation type="journal article" date="2019" name="Nat. Microbiol.">
        <title>Mediterranean grassland soil C-N compound turnover is dependent on rainfall and depth, and is mediated by genomically divergent microorganisms.</title>
        <authorList>
            <person name="Diamond S."/>
            <person name="Andeer P.F."/>
            <person name="Li Z."/>
            <person name="Crits-Christoph A."/>
            <person name="Burstein D."/>
            <person name="Anantharaman K."/>
            <person name="Lane K.R."/>
            <person name="Thomas B.C."/>
            <person name="Pan C."/>
            <person name="Northen T.R."/>
            <person name="Banfield J.F."/>
        </authorList>
    </citation>
    <scope>NUCLEOTIDE SEQUENCE [LARGE SCALE GENOMIC DNA]</scope>
    <source>
        <strain evidence="10">NP_8</strain>
    </source>
</reference>
<keyword evidence="4" id="KW-0547">Nucleotide-binding</keyword>
<dbReference type="PROSITE" id="PS51722">
    <property type="entry name" value="G_TR_2"/>
    <property type="match status" value="1"/>
</dbReference>
<keyword evidence="10" id="KW-0251">Elongation factor</keyword>
<evidence type="ECO:0000256" key="1">
    <source>
        <dbReference type="ARBA" id="ARBA00004496"/>
    </source>
</evidence>
<dbReference type="PANTHER" id="PTHR43721:SF22">
    <property type="entry name" value="ELONGATION FACTOR TU, MITOCHONDRIAL"/>
    <property type="match status" value="1"/>
</dbReference>
<dbReference type="InterPro" id="IPR009000">
    <property type="entry name" value="Transl_B-barrel_sf"/>
</dbReference>
<comment type="subcellular location">
    <subcellularLocation>
        <location evidence="1">Cytoplasm</location>
    </subcellularLocation>
</comment>
<evidence type="ECO:0000256" key="7">
    <source>
        <dbReference type="ARBA" id="ARBA00025526"/>
    </source>
</evidence>
<dbReference type="CDD" id="cd03696">
    <property type="entry name" value="SelB_II"/>
    <property type="match status" value="1"/>
</dbReference>
<dbReference type="Pfam" id="PF03144">
    <property type="entry name" value="GTP_EFTU_D2"/>
    <property type="match status" value="1"/>
</dbReference>
<comment type="caution">
    <text evidence="10">The sequence shown here is derived from an EMBL/GenBank/DDBJ whole genome shotgun (WGS) entry which is preliminary data.</text>
</comment>